<sequence length="115" mass="12740">ECDKNLLYALVLKLKPITFMPGDYICKKGDVGREMFIVHKGIIEVVVDGKAVAQMKEGSYFGEISLLSMGDGGNRRTANVVSKGFSKLLLLKKNDLDEVVKSYPEMQEVLKKAAE</sequence>
<keyword evidence="7" id="KW-1071">Ligand-gated ion channel</keyword>
<dbReference type="AlphaFoldDB" id="A0A3M7R8E7"/>
<dbReference type="InterPro" id="IPR050866">
    <property type="entry name" value="CNG_cation_channel"/>
</dbReference>
<evidence type="ECO:0000259" key="9">
    <source>
        <dbReference type="PROSITE" id="PS50042"/>
    </source>
</evidence>
<dbReference type="InterPro" id="IPR000595">
    <property type="entry name" value="cNMP-bd_dom"/>
</dbReference>
<organism evidence="10 11">
    <name type="scientific">Brachionus plicatilis</name>
    <name type="common">Marine rotifer</name>
    <name type="synonym">Brachionus muelleri</name>
    <dbReference type="NCBI Taxonomy" id="10195"/>
    <lineage>
        <taxon>Eukaryota</taxon>
        <taxon>Metazoa</taxon>
        <taxon>Spiralia</taxon>
        <taxon>Gnathifera</taxon>
        <taxon>Rotifera</taxon>
        <taxon>Eurotatoria</taxon>
        <taxon>Monogononta</taxon>
        <taxon>Pseudotrocha</taxon>
        <taxon>Ploima</taxon>
        <taxon>Brachionidae</taxon>
        <taxon>Brachionus</taxon>
    </lineage>
</organism>
<dbReference type="EMBL" id="REGN01003974">
    <property type="protein sequence ID" value="RNA19800.1"/>
    <property type="molecule type" value="Genomic_DNA"/>
</dbReference>
<comment type="caution">
    <text evidence="10">The sequence shown here is derived from an EMBL/GenBank/DDBJ whole genome shotgun (WGS) entry which is preliminary data.</text>
</comment>
<gene>
    <name evidence="10" type="ORF">BpHYR1_034065</name>
</gene>
<dbReference type="CDD" id="cd00038">
    <property type="entry name" value="CAP_ED"/>
    <property type="match status" value="1"/>
</dbReference>
<keyword evidence="4" id="KW-1133">Transmembrane helix</keyword>
<evidence type="ECO:0000256" key="5">
    <source>
        <dbReference type="ARBA" id="ARBA00023065"/>
    </source>
</evidence>
<dbReference type="GO" id="GO:0030553">
    <property type="term" value="F:cGMP binding"/>
    <property type="evidence" value="ECO:0007669"/>
    <property type="project" value="TreeGrafter"/>
</dbReference>
<evidence type="ECO:0000313" key="10">
    <source>
        <dbReference type="EMBL" id="RNA19800.1"/>
    </source>
</evidence>
<evidence type="ECO:0000256" key="3">
    <source>
        <dbReference type="ARBA" id="ARBA00022692"/>
    </source>
</evidence>
<dbReference type="SUPFAM" id="SSF51206">
    <property type="entry name" value="cAMP-binding domain-like"/>
    <property type="match status" value="1"/>
</dbReference>
<dbReference type="Gene3D" id="2.60.120.10">
    <property type="entry name" value="Jelly Rolls"/>
    <property type="match status" value="1"/>
</dbReference>
<feature type="domain" description="Cyclic nucleotide-binding" evidence="9">
    <location>
        <begin position="1"/>
        <end position="100"/>
    </location>
</feature>
<dbReference type="OrthoDB" id="421226at2759"/>
<dbReference type="GO" id="GO:0005223">
    <property type="term" value="F:intracellularly cGMP-activated cation channel activity"/>
    <property type="evidence" value="ECO:0007669"/>
    <property type="project" value="TreeGrafter"/>
</dbReference>
<dbReference type="SMART" id="SM00100">
    <property type="entry name" value="cNMP"/>
    <property type="match status" value="1"/>
</dbReference>
<keyword evidence="2" id="KW-0813">Transport</keyword>
<keyword evidence="5" id="KW-0406">Ion transport</keyword>
<feature type="non-terminal residue" evidence="10">
    <location>
        <position position="1"/>
    </location>
</feature>
<dbReference type="PROSITE" id="PS00888">
    <property type="entry name" value="CNMP_BINDING_1"/>
    <property type="match status" value="1"/>
</dbReference>
<keyword evidence="8" id="KW-0407">Ion channel</keyword>
<reference evidence="10 11" key="1">
    <citation type="journal article" date="2018" name="Sci. Rep.">
        <title>Genomic signatures of local adaptation to the degree of environmental predictability in rotifers.</title>
        <authorList>
            <person name="Franch-Gras L."/>
            <person name="Hahn C."/>
            <person name="Garcia-Roger E.M."/>
            <person name="Carmona M.J."/>
            <person name="Serra M."/>
            <person name="Gomez A."/>
        </authorList>
    </citation>
    <scope>NUCLEOTIDE SEQUENCE [LARGE SCALE GENOMIC DNA]</scope>
    <source>
        <strain evidence="10">HYR1</strain>
    </source>
</reference>
<keyword evidence="6" id="KW-0472">Membrane</keyword>
<dbReference type="GO" id="GO:0005222">
    <property type="term" value="F:intracellularly cAMP-activated cation channel activity"/>
    <property type="evidence" value="ECO:0007669"/>
    <property type="project" value="TreeGrafter"/>
</dbReference>
<evidence type="ECO:0000256" key="8">
    <source>
        <dbReference type="ARBA" id="ARBA00023303"/>
    </source>
</evidence>
<dbReference type="InterPro" id="IPR014710">
    <property type="entry name" value="RmlC-like_jellyroll"/>
</dbReference>
<keyword evidence="3" id="KW-0812">Transmembrane</keyword>
<proteinExistence type="predicted"/>
<dbReference type="PANTHER" id="PTHR45638">
    <property type="entry name" value="CYCLIC NUCLEOTIDE-GATED CATION CHANNEL SUBUNIT A"/>
    <property type="match status" value="1"/>
</dbReference>
<dbReference type="PRINTS" id="PR00103">
    <property type="entry name" value="CAMPKINASE"/>
</dbReference>
<dbReference type="GO" id="GO:0005886">
    <property type="term" value="C:plasma membrane"/>
    <property type="evidence" value="ECO:0007669"/>
    <property type="project" value="TreeGrafter"/>
</dbReference>
<dbReference type="PROSITE" id="PS00889">
    <property type="entry name" value="CNMP_BINDING_2"/>
    <property type="match status" value="1"/>
</dbReference>
<evidence type="ECO:0000256" key="4">
    <source>
        <dbReference type="ARBA" id="ARBA00022989"/>
    </source>
</evidence>
<dbReference type="Pfam" id="PF00027">
    <property type="entry name" value="cNMP_binding"/>
    <property type="match status" value="1"/>
</dbReference>
<accession>A0A3M7R8E7</accession>
<dbReference type="PROSITE" id="PS50042">
    <property type="entry name" value="CNMP_BINDING_3"/>
    <property type="match status" value="1"/>
</dbReference>
<evidence type="ECO:0000256" key="6">
    <source>
        <dbReference type="ARBA" id="ARBA00023136"/>
    </source>
</evidence>
<dbReference type="InterPro" id="IPR018490">
    <property type="entry name" value="cNMP-bd_dom_sf"/>
</dbReference>
<dbReference type="InterPro" id="IPR018488">
    <property type="entry name" value="cNMP-bd_CS"/>
</dbReference>
<keyword evidence="11" id="KW-1185">Reference proteome</keyword>
<evidence type="ECO:0000256" key="1">
    <source>
        <dbReference type="ARBA" id="ARBA00004141"/>
    </source>
</evidence>
<dbReference type="PANTHER" id="PTHR45638:SF1">
    <property type="entry name" value="CYCLIC NUCLEOTIDE-GATED ION CHANNEL SUBUNIT B, ISOFORM A"/>
    <property type="match status" value="1"/>
</dbReference>
<evidence type="ECO:0000313" key="11">
    <source>
        <dbReference type="Proteomes" id="UP000276133"/>
    </source>
</evidence>
<evidence type="ECO:0000256" key="7">
    <source>
        <dbReference type="ARBA" id="ARBA00023286"/>
    </source>
</evidence>
<dbReference type="FunFam" id="2.60.120.10:FF:000020">
    <property type="entry name" value="Cyclic nucleotide-gated channel beta 3"/>
    <property type="match status" value="1"/>
</dbReference>
<dbReference type="GO" id="GO:0044877">
    <property type="term" value="F:protein-containing complex binding"/>
    <property type="evidence" value="ECO:0007669"/>
    <property type="project" value="TreeGrafter"/>
</dbReference>
<dbReference type="GO" id="GO:0017071">
    <property type="term" value="C:intracellular cyclic nucleotide activated cation channel complex"/>
    <property type="evidence" value="ECO:0007669"/>
    <property type="project" value="TreeGrafter"/>
</dbReference>
<evidence type="ECO:0000256" key="2">
    <source>
        <dbReference type="ARBA" id="ARBA00022448"/>
    </source>
</evidence>
<comment type="subcellular location">
    <subcellularLocation>
        <location evidence="1">Membrane</location>
        <topology evidence="1">Multi-pass membrane protein</topology>
    </subcellularLocation>
</comment>
<dbReference type="Proteomes" id="UP000276133">
    <property type="component" value="Unassembled WGS sequence"/>
</dbReference>
<name>A0A3M7R8E7_BRAPC</name>
<protein>
    <submittedName>
        <fullName evidence="10">Cyclic nucleotide-gated cation channel beta-1</fullName>
    </submittedName>
</protein>
<dbReference type="STRING" id="10195.A0A3M7R8E7"/>